<accession>A0A0R3U0F1</accession>
<dbReference type="Proteomes" id="UP000278807">
    <property type="component" value="Unassembled WGS sequence"/>
</dbReference>
<evidence type="ECO:0000313" key="2">
    <source>
        <dbReference type="EMBL" id="VDO16323.1"/>
    </source>
</evidence>
<sequence>MFIGLLITVCVIYSKERSRERMAEIYKYIGFGGEPEKYKPPIMETEEKPVPDNPVNPPYPSSDKTGSEDIVSNGAKMPMNALQEEISESPVEIASEAVESPVSQNLSKPTPSGNNAKSGGTKKHAPPAKKVAPTVPMSTSQRVKFLKLKLKEVMYISAIDFSQAFNLSQDPIWEQWEFGKKHALGQYMFLSIKECPDLA</sequence>
<reference evidence="4" key="1">
    <citation type="submission" date="2017-02" db="UniProtKB">
        <authorList>
            <consortium name="WormBaseParasite"/>
        </authorList>
    </citation>
    <scope>IDENTIFICATION</scope>
</reference>
<feature type="compositionally biased region" description="Basic and acidic residues" evidence="1">
    <location>
        <begin position="41"/>
        <end position="50"/>
    </location>
</feature>
<protein>
    <submittedName>
        <fullName evidence="2 4">Uncharacterized protein</fullName>
    </submittedName>
</protein>
<reference evidence="2 3" key="2">
    <citation type="submission" date="2018-11" db="EMBL/GenBank/DDBJ databases">
        <authorList>
            <consortium name="Pathogen Informatics"/>
        </authorList>
    </citation>
    <scope>NUCLEOTIDE SEQUENCE [LARGE SCALE GENOMIC DNA]</scope>
</reference>
<proteinExistence type="predicted"/>
<evidence type="ECO:0000313" key="3">
    <source>
        <dbReference type="Proteomes" id="UP000278807"/>
    </source>
</evidence>
<evidence type="ECO:0000313" key="4">
    <source>
        <dbReference type="WBParaSite" id="HNAJ_0001360001-mRNA-1"/>
    </source>
</evidence>
<feature type="region of interest" description="Disordered" evidence="1">
    <location>
        <begin position="97"/>
        <end position="135"/>
    </location>
</feature>
<name>A0A0R3U0F1_RODNA</name>
<feature type="region of interest" description="Disordered" evidence="1">
    <location>
        <begin position="41"/>
        <end position="74"/>
    </location>
</feature>
<feature type="compositionally biased region" description="Polar residues" evidence="1">
    <location>
        <begin position="101"/>
        <end position="118"/>
    </location>
</feature>
<organism evidence="4">
    <name type="scientific">Rodentolepis nana</name>
    <name type="common">Dwarf tapeworm</name>
    <name type="synonym">Hymenolepis nana</name>
    <dbReference type="NCBI Taxonomy" id="102285"/>
    <lineage>
        <taxon>Eukaryota</taxon>
        <taxon>Metazoa</taxon>
        <taxon>Spiralia</taxon>
        <taxon>Lophotrochozoa</taxon>
        <taxon>Platyhelminthes</taxon>
        <taxon>Cestoda</taxon>
        <taxon>Eucestoda</taxon>
        <taxon>Cyclophyllidea</taxon>
        <taxon>Hymenolepididae</taxon>
        <taxon>Rodentolepis</taxon>
    </lineage>
</organism>
<evidence type="ECO:0000256" key="1">
    <source>
        <dbReference type="SAM" id="MobiDB-lite"/>
    </source>
</evidence>
<dbReference type="AlphaFoldDB" id="A0A0R3U0F1"/>
<feature type="compositionally biased region" description="Pro residues" evidence="1">
    <location>
        <begin position="51"/>
        <end position="60"/>
    </location>
</feature>
<dbReference type="WBParaSite" id="HNAJ_0001360001-mRNA-1">
    <property type="protein sequence ID" value="HNAJ_0001360001-mRNA-1"/>
    <property type="gene ID" value="HNAJ_0001360001"/>
</dbReference>
<dbReference type="EMBL" id="UZAE01015637">
    <property type="protein sequence ID" value="VDO16323.1"/>
    <property type="molecule type" value="Genomic_DNA"/>
</dbReference>
<keyword evidence="3" id="KW-1185">Reference proteome</keyword>
<gene>
    <name evidence="2" type="ORF">HNAJ_LOCUS13573</name>
</gene>